<dbReference type="PANTHER" id="PTHR31642">
    <property type="entry name" value="TRICHOTHECENE 3-O-ACETYLTRANSFERASE"/>
    <property type="match status" value="1"/>
</dbReference>
<evidence type="ECO:0000313" key="2">
    <source>
        <dbReference type="EMBL" id="KAF2753864.1"/>
    </source>
</evidence>
<organism evidence="2 3">
    <name type="scientific">Pseudovirgaria hyperparasitica</name>
    <dbReference type="NCBI Taxonomy" id="470096"/>
    <lineage>
        <taxon>Eukaryota</taxon>
        <taxon>Fungi</taxon>
        <taxon>Dikarya</taxon>
        <taxon>Ascomycota</taxon>
        <taxon>Pezizomycotina</taxon>
        <taxon>Dothideomycetes</taxon>
        <taxon>Dothideomycetes incertae sedis</taxon>
        <taxon>Acrospermales</taxon>
        <taxon>Acrospermaceae</taxon>
        <taxon>Pseudovirgaria</taxon>
    </lineage>
</organism>
<dbReference type="InterPro" id="IPR023213">
    <property type="entry name" value="CAT-like_dom_sf"/>
</dbReference>
<dbReference type="OrthoDB" id="1862401at2759"/>
<dbReference type="EMBL" id="ML996582">
    <property type="protein sequence ID" value="KAF2753864.1"/>
    <property type="molecule type" value="Genomic_DNA"/>
</dbReference>
<evidence type="ECO:0000313" key="3">
    <source>
        <dbReference type="Proteomes" id="UP000799437"/>
    </source>
</evidence>
<sequence length="474" mass="53268">MDSTLNYLEPAKYELSPLDIIPSHLYISNVFFYANNDASNIDFMPRLRLEASLYASLWRFPILVGRAMRSGTSISIIVDPSDLNLPSFEETGSSTKFCEIREASFHRDSWPNGINVQDPRVNSSGTTIASYSKLLEVLIVRLAENSGVVIRIRIAHCVFDAKGCDQFYQDWANECSKRLPSHDPRRYHLPLLSRRFMYERLRADLQPPAREPWNLMTYMVAGLSLLLRCLLEVFVLFSKKQDSAAVLESHLFRVKRSFIEGVQHEAATLSLGTKVSSNDVIVSLFTMAFFQSSYPPSVKSSPPESLSAIVPCDFRHRLKVPERYSGSCAIGLYVTAPTSLLRLPISAKAVQPIAEVALISRNTVTEVSQASIETFLKRALRVITLLGHRANVLYASMVCQAFSNQTRLGYYDTDFGNGRPEFIAPMAYSNTVAVIMPSRPEANGDIDVFLTLRPWVMQQLLGNSDFSECIELVY</sequence>
<dbReference type="PANTHER" id="PTHR31642:SF310">
    <property type="entry name" value="FATTY ALCOHOL:CAFFEOYL-COA ACYLTRANSFERASE"/>
    <property type="match status" value="1"/>
</dbReference>
<keyword evidence="1 2" id="KW-0808">Transferase</keyword>
<protein>
    <submittedName>
        <fullName evidence="2">Transferase family protein</fullName>
    </submittedName>
</protein>
<dbReference type="RefSeq" id="XP_033596315.1">
    <property type="nucleotide sequence ID" value="XM_033748759.1"/>
</dbReference>
<reference evidence="2" key="1">
    <citation type="journal article" date="2020" name="Stud. Mycol.">
        <title>101 Dothideomycetes genomes: a test case for predicting lifestyles and emergence of pathogens.</title>
        <authorList>
            <person name="Haridas S."/>
            <person name="Albert R."/>
            <person name="Binder M."/>
            <person name="Bloem J."/>
            <person name="Labutti K."/>
            <person name="Salamov A."/>
            <person name="Andreopoulos B."/>
            <person name="Baker S."/>
            <person name="Barry K."/>
            <person name="Bills G."/>
            <person name="Bluhm B."/>
            <person name="Cannon C."/>
            <person name="Castanera R."/>
            <person name="Culley D."/>
            <person name="Daum C."/>
            <person name="Ezra D."/>
            <person name="Gonzalez J."/>
            <person name="Henrissat B."/>
            <person name="Kuo A."/>
            <person name="Liang C."/>
            <person name="Lipzen A."/>
            <person name="Lutzoni F."/>
            <person name="Magnuson J."/>
            <person name="Mondo S."/>
            <person name="Nolan M."/>
            <person name="Ohm R."/>
            <person name="Pangilinan J."/>
            <person name="Park H.-J."/>
            <person name="Ramirez L."/>
            <person name="Alfaro M."/>
            <person name="Sun H."/>
            <person name="Tritt A."/>
            <person name="Yoshinaga Y."/>
            <person name="Zwiers L.-H."/>
            <person name="Turgeon B."/>
            <person name="Goodwin S."/>
            <person name="Spatafora J."/>
            <person name="Crous P."/>
            <person name="Grigoriev I."/>
        </authorList>
    </citation>
    <scope>NUCLEOTIDE SEQUENCE</scope>
    <source>
        <strain evidence="2">CBS 121739</strain>
    </source>
</reference>
<keyword evidence="3" id="KW-1185">Reference proteome</keyword>
<name>A0A6A6VVX5_9PEZI</name>
<dbReference type="InterPro" id="IPR050317">
    <property type="entry name" value="Plant_Fungal_Acyltransferase"/>
</dbReference>
<dbReference type="Proteomes" id="UP000799437">
    <property type="component" value="Unassembled WGS sequence"/>
</dbReference>
<dbReference type="Pfam" id="PF02458">
    <property type="entry name" value="Transferase"/>
    <property type="match status" value="1"/>
</dbReference>
<accession>A0A6A6VVX5</accession>
<dbReference type="Gene3D" id="3.30.559.10">
    <property type="entry name" value="Chloramphenicol acetyltransferase-like domain"/>
    <property type="match status" value="2"/>
</dbReference>
<dbReference type="GO" id="GO:0044550">
    <property type="term" value="P:secondary metabolite biosynthetic process"/>
    <property type="evidence" value="ECO:0007669"/>
    <property type="project" value="TreeGrafter"/>
</dbReference>
<evidence type="ECO:0000256" key="1">
    <source>
        <dbReference type="ARBA" id="ARBA00022679"/>
    </source>
</evidence>
<dbReference type="GO" id="GO:0016747">
    <property type="term" value="F:acyltransferase activity, transferring groups other than amino-acyl groups"/>
    <property type="evidence" value="ECO:0007669"/>
    <property type="project" value="TreeGrafter"/>
</dbReference>
<gene>
    <name evidence="2" type="ORF">EJ05DRAFT_521170</name>
</gene>
<proteinExistence type="predicted"/>
<dbReference type="GeneID" id="54489813"/>
<dbReference type="AlphaFoldDB" id="A0A6A6VVX5"/>